<evidence type="ECO:0000256" key="1">
    <source>
        <dbReference type="SAM" id="SignalP"/>
    </source>
</evidence>
<organism evidence="2 3">
    <name type="scientific">Thalassotalea loyana</name>
    <dbReference type="NCBI Taxonomy" id="280483"/>
    <lineage>
        <taxon>Bacteria</taxon>
        <taxon>Pseudomonadati</taxon>
        <taxon>Pseudomonadota</taxon>
        <taxon>Gammaproteobacteria</taxon>
        <taxon>Alteromonadales</taxon>
        <taxon>Colwelliaceae</taxon>
        <taxon>Thalassotalea</taxon>
    </lineage>
</organism>
<gene>
    <name evidence="2" type="ORF">tloyanaT_04340</name>
</gene>
<dbReference type="RefSeq" id="WP_284295724.1">
    <property type="nucleotide sequence ID" value="NZ_BSSV01000001.1"/>
</dbReference>
<feature type="chain" id="PRO_5045551507" description="Solute-binding protein family 3/N-terminal domain-containing protein" evidence="1">
    <location>
        <begin position="20"/>
        <end position="288"/>
    </location>
</feature>
<keyword evidence="1" id="KW-0732">Signal</keyword>
<protein>
    <recommendedName>
        <fullName evidence="4">Solute-binding protein family 3/N-terminal domain-containing protein</fullName>
    </recommendedName>
</protein>
<dbReference type="Proteomes" id="UP001157134">
    <property type="component" value="Unassembled WGS sequence"/>
</dbReference>
<evidence type="ECO:0000313" key="3">
    <source>
        <dbReference type="Proteomes" id="UP001157134"/>
    </source>
</evidence>
<accession>A0ABQ6HBM6</accession>
<evidence type="ECO:0008006" key="4">
    <source>
        <dbReference type="Google" id="ProtNLM"/>
    </source>
</evidence>
<keyword evidence="3" id="KW-1185">Reference proteome</keyword>
<dbReference type="EMBL" id="BSSV01000001">
    <property type="protein sequence ID" value="GLX84182.1"/>
    <property type="molecule type" value="Genomic_DNA"/>
</dbReference>
<proteinExistence type="predicted"/>
<evidence type="ECO:0000313" key="2">
    <source>
        <dbReference type="EMBL" id="GLX84182.1"/>
    </source>
</evidence>
<reference evidence="2 3" key="1">
    <citation type="submission" date="2023-03" db="EMBL/GenBank/DDBJ databases">
        <title>Thalassotalea loyana LMG 22536T draft genome sequence.</title>
        <authorList>
            <person name="Sawabe T."/>
        </authorList>
    </citation>
    <scope>NUCLEOTIDE SEQUENCE [LARGE SCALE GENOMIC DNA]</scope>
    <source>
        <strain evidence="2 3">LMG 22536</strain>
    </source>
</reference>
<dbReference type="SUPFAM" id="SSF53850">
    <property type="entry name" value="Periplasmic binding protein-like II"/>
    <property type="match status" value="1"/>
</dbReference>
<feature type="signal peptide" evidence="1">
    <location>
        <begin position="1"/>
        <end position="19"/>
    </location>
</feature>
<name>A0ABQ6HBM6_9GAMM</name>
<sequence>MRYIFTVVLLVTFSFHAHANEKDLIRYNISKNFPDPKQAYYIDLLRLALDKSKDIYGDYELSPVVFEMPQGRTSIIVQLDQGIDVTWRVSSHELEQRLQAIYVPLLKGMMGHRIFIINKEDQHKFHTDMSLEDLRKLLAGQGYDWPDSTILQHNGVNVVEGGAANLLTMLERKRFDYFPRALHEPWTEIDDKPQFVVEQNILIRYPAPFYFFVNKNNTKLYNRIADGLDIAIKDGSFEKVFSTHPITKEVMKAAAIHGRKVFIFTNPILSEKSLSLLREPKYWISLSR</sequence>
<comment type="caution">
    <text evidence="2">The sequence shown here is derived from an EMBL/GenBank/DDBJ whole genome shotgun (WGS) entry which is preliminary data.</text>
</comment>